<feature type="signal peptide" evidence="14">
    <location>
        <begin position="1"/>
        <end position="31"/>
    </location>
</feature>
<dbReference type="InterPro" id="IPR036942">
    <property type="entry name" value="Beta-barrel_TonB_sf"/>
</dbReference>
<keyword evidence="4" id="KW-0410">Iron transport</keyword>
<keyword evidence="9 11" id="KW-0472">Membrane</keyword>
<evidence type="ECO:0000313" key="17">
    <source>
        <dbReference type="EMBL" id="WEK46107.1"/>
    </source>
</evidence>
<protein>
    <submittedName>
        <fullName evidence="17">TonB-dependent receptor</fullName>
    </submittedName>
</protein>
<evidence type="ECO:0000256" key="13">
    <source>
        <dbReference type="SAM" id="MobiDB-lite"/>
    </source>
</evidence>
<keyword evidence="6" id="KW-0408">Iron</keyword>
<keyword evidence="8 12" id="KW-0798">TonB box</keyword>
<evidence type="ECO:0000256" key="2">
    <source>
        <dbReference type="ARBA" id="ARBA00022448"/>
    </source>
</evidence>
<dbReference type="Gene3D" id="2.40.170.20">
    <property type="entry name" value="TonB-dependent receptor, beta-barrel domain"/>
    <property type="match status" value="1"/>
</dbReference>
<evidence type="ECO:0000259" key="16">
    <source>
        <dbReference type="Pfam" id="PF07715"/>
    </source>
</evidence>
<evidence type="ECO:0000256" key="12">
    <source>
        <dbReference type="RuleBase" id="RU003357"/>
    </source>
</evidence>
<evidence type="ECO:0000256" key="10">
    <source>
        <dbReference type="ARBA" id="ARBA00023237"/>
    </source>
</evidence>
<name>A0AAJ5X5D2_9SPHN</name>
<dbReference type="Pfam" id="PF00593">
    <property type="entry name" value="TonB_dep_Rec_b-barrel"/>
    <property type="match status" value="1"/>
</dbReference>
<dbReference type="AlphaFoldDB" id="A0AAJ5X5D2"/>
<dbReference type="KEGG" id="acob:P0Y56_13940"/>
<evidence type="ECO:0000256" key="3">
    <source>
        <dbReference type="ARBA" id="ARBA00022452"/>
    </source>
</evidence>
<evidence type="ECO:0000256" key="14">
    <source>
        <dbReference type="SAM" id="SignalP"/>
    </source>
</evidence>
<evidence type="ECO:0000256" key="5">
    <source>
        <dbReference type="ARBA" id="ARBA00022692"/>
    </source>
</evidence>
<sequence>MTDTKSLLMARASALALLTSASIVLPAQAHAEDTNAAAEADAGGSSGGLTDILVTASRRETTTLKTPINISAISGDDLANKGVTNFQDLGRTIAGLVYNSASIRDGGSSSFIIHGLNLDGVSSGGERPAATIAPVSVYIGETPAFVNIHLADIQRIEVLRGPQATLYGNASIAGTLRVLFNEPDPSGFSADISGSGGWTKHASGPNYTVDGAVNVPLASNLALRVAAGYTFAHGFIDAPMMYTLDSDGKPVLADPSDPVHSLPVPTSKKNVDDSKLAYVRPMLKFEDGPFTLLATYQHQYEHSDGPDQDSYPGGTAPTAFSSSGDVGANPAFQNDNFDNVFKPQFDEYQTGAFIDQPLTRKVDLGSLEGSYDFGFATLTSVTSAYETDSFGTSDSTAGYQKSLGYFYAGYPRILVPSTRDYNEKAFIQEVRLVSAGNTPLTYSIGAFYMDQKSHLTQTDYNMGYTDYLNALGAWNTGTDVGYIYDRQMDFTDLAAFGELTYHITPAWQITGGVRVFTQKLEITALNALPICGFYCSSDGIDPEGVVLASDTQKKTQALFKANTSYEFANGMLAYFTFSQGVRRGGASGIPTTGTFAEDPAFQFYQPDSVDNYELGLKGRIGRRFDFAAAGYYVDWKDPQVNVSTPNGGFPAVVNGTSARSLGIDLEAHYLLTDELTLTGTYGFNKSKLTGPILVGGKNFGGDGTELPGTPHHTVSLSADYAKPLAGDLMLNTQVNFSYRSGMSTSLTAKSNVELPGFAMVGAAIGVSKDMWRVDLFGDNLGDVRGVLSAQSALATDVRGLNYRLSRPRTVGLRFSVKYR</sequence>
<keyword evidence="10 11" id="KW-0998">Cell outer membrane</keyword>
<evidence type="ECO:0000256" key="6">
    <source>
        <dbReference type="ARBA" id="ARBA00023004"/>
    </source>
</evidence>
<evidence type="ECO:0000256" key="8">
    <source>
        <dbReference type="ARBA" id="ARBA00023077"/>
    </source>
</evidence>
<keyword evidence="3 11" id="KW-1134">Transmembrane beta strand</keyword>
<gene>
    <name evidence="17" type="ORF">P0Y56_13940</name>
</gene>
<dbReference type="InterPro" id="IPR000531">
    <property type="entry name" value="Beta-barrel_TonB"/>
</dbReference>
<dbReference type="Proteomes" id="UP001218362">
    <property type="component" value="Chromosome"/>
</dbReference>
<evidence type="ECO:0000259" key="15">
    <source>
        <dbReference type="Pfam" id="PF00593"/>
    </source>
</evidence>
<dbReference type="InterPro" id="IPR039426">
    <property type="entry name" value="TonB-dep_rcpt-like"/>
</dbReference>
<feature type="region of interest" description="Disordered" evidence="13">
    <location>
        <begin position="301"/>
        <end position="325"/>
    </location>
</feature>
<dbReference type="Pfam" id="PF07715">
    <property type="entry name" value="Plug"/>
    <property type="match status" value="1"/>
</dbReference>
<organism evidence="17 18">
    <name type="scientific">Candidatus Andeanibacterium colombiense</name>
    <dbReference type="NCBI Taxonomy" id="3121345"/>
    <lineage>
        <taxon>Bacteria</taxon>
        <taxon>Pseudomonadati</taxon>
        <taxon>Pseudomonadota</taxon>
        <taxon>Alphaproteobacteria</taxon>
        <taxon>Sphingomonadales</taxon>
        <taxon>Sphingomonadaceae</taxon>
        <taxon>Candidatus Andeanibacterium</taxon>
    </lineage>
</organism>
<comment type="subcellular location">
    <subcellularLocation>
        <location evidence="1 11">Cell outer membrane</location>
        <topology evidence="1 11">Multi-pass membrane protein</topology>
    </subcellularLocation>
</comment>
<dbReference type="EMBL" id="CP119316">
    <property type="protein sequence ID" value="WEK46107.1"/>
    <property type="molecule type" value="Genomic_DNA"/>
</dbReference>
<accession>A0AAJ5X5D2</accession>
<evidence type="ECO:0000256" key="9">
    <source>
        <dbReference type="ARBA" id="ARBA00023136"/>
    </source>
</evidence>
<comment type="similarity">
    <text evidence="11 12">Belongs to the TonB-dependent receptor family.</text>
</comment>
<feature type="domain" description="TonB-dependent receptor plug" evidence="16">
    <location>
        <begin position="64"/>
        <end position="175"/>
    </location>
</feature>
<dbReference type="GO" id="GO:0009279">
    <property type="term" value="C:cell outer membrane"/>
    <property type="evidence" value="ECO:0007669"/>
    <property type="project" value="UniProtKB-SubCell"/>
</dbReference>
<dbReference type="SUPFAM" id="SSF56935">
    <property type="entry name" value="Porins"/>
    <property type="match status" value="1"/>
</dbReference>
<evidence type="ECO:0000313" key="18">
    <source>
        <dbReference type="Proteomes" id="UP001218362"/>
    </source>
</evidence>
<keyword evidence="5 11" id="KW-0812">Transmembrane</keyword>
<dbReference type="PANTHER" id="PTHR32552">
    <property type="entry name" value="FERRICHROME IRON RECEPTOR-RELATED"/>
    <property type="match status" value="1"/>
</dbReference>
<feature type="chain" id="PRO_5042564565" evidence="14">
    <location>
        <begin position="32"/>
        <end position="819"/>
    </location>
</feature>
<keyword evidence="2 11" id="KW-0813">Transport</keyword>
<keyword evidence="17" id="KW-0675">Receptor</keyword>
<evidence type="ECO:0000256" key="11">
    <source>
        <dbReference type="PROSITE-ProRule" id="PRU01360"/>
    </source>
</evidence>
<dbReference type="PROSITE" id="PS52016">
    <property type="entry name" value="TONB_DEPENDENT_REC_3"/>
    <property type="match status" value="1"/>
</dbReference>
<feature type="domain" description="TonB-dependent receptor-like beta-barrel" evidence="15">
    <location>
        <begin position="330"/>
        <end position="780"/>
    </location>
</feature>
<reference evidence="17" key="1">
    <citation type="submission" date="2023-03" db="EMBL/GenBank/DDBJ databases">
        <title>Andean soil-derived lignocellulolytic bacterial consortium as a source of novel taxa and putative plastic-active enzymes.</title>
        <authorList>
            <person name="Diaz-Garcia L."/>
            <person name="Chuvochina M."/>
            <person name="Feuerriegel G."/>
            <person name="Bunk B."/>
            <person name="Sproer C."/>
            <person name="Streit W.R."/>
            <person name="Rodriguez L.M."/>
            <person name="Overmann J."/>
            <person name="Jimenez D.J."/>
        </authorList>
    </citation>
    <scope>NUCLEOTIDE SEQUENCE</scope>
    <source>
        <strain evidence="17">MAG 26</strain>
    </source>
</reference>
<evidence type="ECO:0000256" key="1">
    <source>
        <dbReference type="ARBA" id="ARBA00004571"/>
    </source>
</evidence>
<evidence type="ECO:0000256" key="7">
    <source>
        <dbReference type="ARBA" id="ARBA00023065"/>
    </source>
</evidence>
<keyword evidence="14" id="KW-0732">Signal</keyword>
<dbReference type="InterPro" id="IPR012910">
    <property type="entry name" value="Plug_dom"/>
</dbReference>
<proteinExistence type="inferred from homology"/>
<evidence type="ECO:0000256" key="4">
    <source>
        <dbReference type="ARBA" id="ARBA00022496"/>
    </source>
</evidence>
<dbReference type="GO" id="GO:0006826">
    <property type="term" value="P:iron ion transport"/>
    <property type="evidence" value="ECO:0007669"/>
    <property type="project" value="UniProtKB-KW"/>
</dbReference>
<keyword evidence="7" id="KW-0406">Ion transport</keyword>
<dbReference type="PANTHER" id="PTHR32552:SF81">
    <property type="entry name" value="TONB-DEPENDENT OUTER MEMBRANE RECEPTOR"/>
    <property type="match status" value="1"/>
</dbReference>